<organism evidence="1 2">
    <name type="scientific">Desmophyllum pertusum</name>
    <dbReference type="NCBI Taxonomy" id="174260"/>
    <lineage>
        <taxon>Eukaryota</taxon>
        <taxon>Metazoa</taxon>
        <taxon>Cnidaria</taxon>
        <taxon>Anthozoa</taxon>
        <taxon>Hexacorallia</taxon>
        <taxon>Scleractinia</taxon>
        <taxon>Caryophylliina</taxon>
        <taxon>Caryophylliidae</taxon>
        <taxon>Desmophyllum</taxon>
    </lineage>
</organism>
<comment type="caution">
    <text evidence="1">The sequence shown here is derived from an EMBL/GenBank/DDBJ whole genome shotgun (WGS) entry which is preliminary data.</text>
</comment>
<reference evidence="1" key="1">
    <citation type="submission" date="2023-01" db="EMBL/GenBank/DDBJ databases">
        <title>Genome assembly of the deep-sea coral Lophelia pertusa.</title>
        <authorList>
            <person name="Herrera S."/>
            <person name="Cordes E."/>
        </authorList>
    </citation>
    <scope>NUCLEOTIDE SEQUENCE</scope>
    <source>
        <strain evidence="1">USNM1676648</strain>
        <tissue evidence="1">Polyp</tissue>
    </source>
</reference>
<sequence>MVLDEWMPWHTELYDFSTIDINREFCKHLAPDLPFYFWTLNERFRSDDDDYDLFDVRPDVPDDQDPSTHPLRLHHLCINRREDASIFCAGHAFLPARNQTSIRQRIHLQMCVHPFSNFGR</sequence>
<accession>A0A9X0D3Z1</accession>
<evidence type="ECO:0000313" key="2">
    <source>
        <dbReference type="Proteomes" id="UP001163046"/>
    </source>
</evidence>
<evidence type="ECO:0000313" key="1">
    <source>
        <dbReference type="EMBL" id="KAJ7386040.1"/>
    </source>
</evidence>
<name>A0A9X0D3Z1_9CNID</name>
<dbReference type="AlphaFoldDB" id="A0A9X0D3Z1"/>
<gene>
    <name evidence="1" type="ORF">OS493_012374</name>
</gene>
<dbReference type="EMBL" id="MU825878">
    <property type="protein sequence ID" value="KAJ7386040.1"/>
    <property type="molecule type" value="Genomic_DNA"/>
</dbReference>
<protein>
    <submittedName>
        <fullName evidence="1">Uncharacterized protein</fullName>
    </submittedName>
</protein>
<dbReference type="Proteomes" id="UP001163046">
    <property type="component" value="Unassembled WGS sequence"/>
</dbReference>
<keyword evidence="2" id="KW-1185">Reference proteome</keyword>
<dbReference type="OrthoDB" id="5986978at2759"/>
<proteinExistence type="predicted"/>